<feature type="compositionally biased region" description="Low complexity" evidence="1">
    <location>
        <begin position="398"/>
        <end position="412"/>
    </location>
</feature>
<gene>
    <name evidence="2" type="ORF">VNI00_011441</name>
</gene>
<feature type="compositionally biased region" description="Polar residues" evidence="1">
    <location>
        <begin position="483"/>
        <end position="492"/>
    </location>
</feature>
<accession>A0AAW0CCH6</accession>
<evidence type="ECO:0000256" key="1">
    <source>
        <dbReference type="SAM" id="MobiDB-lite"/>
    </source>
</evidence>
<feature type="compositionally biased region" description="Basic and acidic residues" evidence="1">
    <location>
        <begin position="493"/>
        <end position="502"/>
    </location>
</feature>
<keyword evidence="3" id="KW-1185">Reference proteome</keyword>
<protein>
    <submittedName>
        <fullName evidence="2">Uncharacterized protein</fullName>
    </submittedName>
</protein>
<sequence length="591" mass="63894">MGFRSRFLRKLRQLPLFMQRKPSLHTIQSQTPSNVHPVIHADVHPPLSPVTEENVSSNEFPGVDARLGDQTSHGRHSELQQPVANGSAKPDEVVSSAVGPPIAPSENPEAIVQSPPETTDTAISTAQPDYAPGSVLHHDQYIAVQPSSCFIIPCGRDDYLVRVLRRVNLGDVEFARSGEVRLVAPDAFYKPQIGHCVLIQFGVFKYISRVLLKISADEGPNPEEYGATDPHRDLSENQYHSPSPPPVRGARPESVFNTPATQSTMHVLHTPGPPRPRSAFGTPYRAGAYLPPTGARRGYTELDSNLMVQDAYHEVDLTSSVELVANMRLRNLPSRGELSEQPQSEERSIPTPGPLPLSDPRMEDDLSSSDDENEGSTPVAAQAAAEAKMDIPNQRPLSSHWSPSSRGSSDSSIITDNHGYPQRRSQSHSNGPSLQPRPHHGSLPLSTSRTARVHHEQPSSSHFPPGFLPYGSPSTLGGLGGSQRQDMPYQSQRGDRRLRDVTVRFSEQDTTLDDAERHIQIGTASQSGSRSAGSSSGPGPGSGSGDAFFSNVSQRAPEGGTTIPLPPVHPIGDIASHSSIIRHHAYSDTSG</sequence>
<feature type="region of interest" description="Disordered" evidence="1">
    <location>
        <begin position="333"/>
        <end position="591"/>
    </location>
</feature>
<evidence type="ECO:0000313" key="3">
    <source>
        <dbReference type="Proteomes" id="UP001383192"/>
    </source>
</evidence>
<feature type="compositionally biased region" description="Polar residues" evidence="1">
    <location>
        <begin position="423"/>
        <end position="433"/>
    </location>
</feature>
<comment type="caution">
    <text evidence="2">The sequence shown here is derived from an EMBL/GenBank/DDBJ whole genome shotgun (WGS) entry which is preliminary data.</text>
</comment>
<feature type="compositionally biased region" description="Low complexity" evidence="1">
    <location>
        <begin position="522"/>
        <end position="535"/>
    </location>
</feature>
<reference evidence="2 3" key="1">
    <citation type="submission" date="2024-01" db="EMBL/GenBank/DDBJ databases">
        <title>A draft genome for a cacao thread blight-causing isolate of Paramarasmius palmivorus.</title>
        <authorList>
            <person name="Baruah I.K."/>
            <person name="Bukari Y."/>
            <person name="Amoako-Attah I."/>
            <person name="Meinhardt L.W."/>
            <person name="Bailey B.A."/>
            <person name="Cohen S.P."/>
        </authorList>
    </citation>
    <scope>NUCLEOTIDE SEQUENCE [LARGE SCALE GENOMIC DNA]</scope>
    <source>
        <strain evidence="2 3">GH-12</strain>
    </source>
</reference>
<feature type="compositionally biased region" description="Acidic residues" evidence="1">
    <location>
        <begin position="365"/>
        <end position="374"/>
    </location>
</feature>
<organism evidence="2 3">
    <name type="scientific">Paramarasmius palmivorus</name>
    <dbReference type="NCBI Taxonomy" id="297713"/>
    <lineage>
        <taxon>Eukaryota</taxon>
        <taxon>Fungi</taxon>
        <taxon>Dikarya</taxon>
        <taxon>Basidiomycota</taxon>
        <taxon>Agaricomycotina</taxon>
        <taxon>Agaricomycetes</taxon>
        <taxon>Agaricomycetidae</taxon>
        <taxon>Agaricales</taxon>
        <taxon>Marasmiineae</taxon>
        <taxon>Marasmiaceae</taxon>
        <taxon>Paramarasmius</taxon>
    </lineage>
</organism>
<evidence type="ECO:0000313" key="2">
    <source>
        <dbReference type="EMBL" id="KAK7036775.1"/>
    </source>
</evidence>
<proteinExistence type="predicted"/>
<feature type="region of interest" description="Disordered" evidence="1">
    <location>
        <begin position="44"/>
        <end position="120"/>
    </location>
</feature>
<dbReference type="Proteomes" id="UP001383192">
    <property type="component" value="Unassembled WGS sequence"/>
</dbReference>
<feature type="region of interest" description="Disordered" evidence="1">
    <location>
        <begin position="218"/>
        <end position="285"/>
    </location>
</feature>
<dbReference type="EMBL" id="JAYKXP010000049">
    <property type="protein sequence ID" value="KAK7036775.1"/>
    <property type="molecule type" value="Genomic_DNA"/>
</dbReference>
<name>A0AAW0CCH6_9AGAR</name>
<feature type="compositionally biased region" description="Polar residues" evidence="1">
    <location>
        <begin position="255"/>
        <end position="265"/>
    </location>
</feature>
<dbReference type="AlphaFoldDB" id="A0AAW0CCH6"/>